<dbReference type="PANTHER" id="PTHR33376">
    <property type="match status" value="1"/>
</dbReference>
<comment type="subcellular location">
    <subcellularLocation>
        <location evidence="1">Cell envelope</location>
    </subcellularLocation>
</comment>
<evidence type="ECO:0000313" key="6">
    <source>
        <dbReference type="EMBL" id="QCI65903.1"/>
    </source>
</evidence>
<accession>A0A4D7B4G1</accession>
<evidence type="ECO:0000256" key="1">
    <source>
        <dbReference type="ARBA" id="ARBA00004196"/>
    </source>
</evidence>
<dbReference type="GO" id="GO:0030288">
    <property type="term" value="C:outer membrane-bounded periplasmic space"/>
    <property type="evidence" value="ECO:0007669"/>
    <property type="project" value="InterPro"/>
</dbReference>
<dbReference type="CDD" id="cd13672">
    <property type="entry name" value="PBP2_TRAP_Siap"/>
    <property type="match status" value="1"/>
</dbReference>
<gene>
    <name evidence="6" type="ORF">E8M01_17805</name>
</gene>
<dbReference type="RefSeq" id="WP_136961349.1">
    <property type="nucleotide sequence ID" value="NZ_CP039690.1"/>
</dbReference>
<dbReference type="OrthoDB" id="9803763at2"/>
<feature type="chain" id="PRO_5020879553" evidence="5">
    <location>
        <begin position="25"/>
        <end position="330"/>
    </location>
</feature>
<organism evidence="6 7">
    <name type="scientific">Phreatobacter stygius</name>
    <dbReference type="NCBI Taxonomy" id="1940610"/>
    <lineage>
        <taxon>Bacteria</taxon>
        <taxon>Pseudomonadati</taxon>
        <taxon>Pseudomonadota</taxon>
        <taxon>Alphaproteobacteria</taxon>
        <taxon>Hyphomicrobiales</taxon>
        <taxon>Phreatobacteraceae</taxon>
        <taxon>Phreatobacter</taxon>
    </lineage>
</organism>
<comment type="similarity">
    <text evidence="2">Belongs to the bacterial solute-binding protein 7 family.</text>
</comment>
<keyword evidence="4 5" id="KW-0732">Signal</keyword>
<dbReference type="NCBIfam" id="TIGR00787">
    <property type="entry name" value="dctP"/>
    <property type="match status" value="1"/>
</dbReference>
<dbReference type="EMBL" id="CP039690">
    <property type="protein sequence ID" value="QCI65903.1"/>
    <property type="molecule type" value="Genomic_DNA"/>
</dbReference>
<sequence>MIVTRRNALISGAGLALAATPLRAQTTKLKWAHVYETNEAYHTEALWAAQEIAKRTNGKYQIDVFPASQLGNENQINEGLSLGTVDMIYTGVAFAGSIHKPIAITNAPYVLRDYNHWKAYRDAPLFRQIASGYEGRTRHKVASLTYYGARHVTANKAINKPEDMRGMKLRVPPAPLFLMFTKSVGANATPIAFAEVYLALQQGTVDGQENPLPTIMAKKFYEVQSHIMLTGHITESLVSVVGSHVWSKLNDAEKATFQEVLMQAAARASEAIRTSEGLLADEFRKLGKTVIEPDRAAFRAVAIPLHNDASAGAGWSRAEYDALQALAPSS</sequence>
<dbReference type="InterPro" id="IPR018389">
    <property type="entry name" value="DctP_fam"/>
</dbReference>
<dbReference type="PIRSF" id="PIRSF006470">
    <property type="entry name" value="DctB"/>
    <property type="match status" value="1"/>
</dbReference>
<dbReference type="InterPro" id="IPR038404">
    <property type="entry name" value="TRAP_DctP_sf"/>
</dbReference>
<feature type="signal peptide" evidence="5">
    <location>
        <begin position="1"/>
        <end position="24"/>
    </location>
</feature>
<protein>
    <submittedName>
        <fullName evidence="6">DctP family TRAP transporter solute-binding subunit</fullName>
    </submittedName>
</protein>
<dbReference type="InterPro" id="IPR004682">
    <property type="entry name" value="TRAP_DctP"/>
</dbReference>
<evidence type="ECO:0000256" key="2">
    <source>
        <dbReference type="ARBA" id="ARBA00009023"/>
    </source>
</evidence>
<name>A0A4D7B4G1_9HYPH</name>
<dbReference type="PANTHER" id="PTHR33376:SF4">
    <property type="entry name" value="SIALIC ACID-BINDING PERIPLASMIC PROTEIN SIAP"/>
    <property type="match status" value="1"/>
</dbReference>
<dbReference type="Gene3D" id="3.40.190.170">
    <property type="entry name" value="Bacterial extracellular solute-binding protein, family 7"/>
    <property type="match status" value="1"/>
</dbReference>
<proteinExistence type="inferred from homology"/>
<evidence type="ECO:0000256" key="4">
    <source>
        <dbReference type="ARBA" id="ARBA00022729"/>
    </source>
</evidence>
<keyword evidence="7" id="KW-1185">Reference proteome</keyword>
<dbReference type="Pfam" id="PF03480">
    <property type="entry name" value="DctP"/>
    <property type="match status" value="1"/>
</dbReference>
<dbReference type="GO" id="GO:0055085">
    <property type="term" value="P:transmembrane transport"/>
    <property type="evidence" value="ECO:0007669"/>
    <property type="project" value="InterPro"/>
</dbReference>
<dbReference type="KEGG" id="pstg:E8M01_17805"/>
<evidence type="ECO:0000313" key="7">
    <source>
        <dbReference type="Proteomes" id="UP000298781"/>
    </source>
</evidence>
<dbReference type="NCBIfam" id="NF037995">
    <property type="entry name" value="TRAP_S1"/>
    <property type="match status" value="1"/>
</dbReference>
<evidence type="ECO:0000256" key="5">
    <source>
        <dbReference type="SAM" id="SignalP"/>
    </source>
</evidence>
<keyword evidence="3" id="KW-0813">Transport</keyword>
<dbReference type="Proteomes" id="UP000298781">
    <property type="component" value="Chromosome"/>
</dbReference>
<dbReference type="AlphaFoldDB" id="A0A4D7B4G1"/>
<reference evidence="6 7" key="1">
    <citation type="submission" date="2019-04" db="EMBL/GenBank/DDBJ databases">
        <title>Phreatobacter aquaticus sp. nov.</title>
        <authorList>
            <person name="Choi A."/>
        </authorList>
    </citation>
    <scope>NUCLEOTIDE SEQUENCE [LARGE SCALE GENOMIC DNA]</scope>
    <source>
        <strain evidence="6 7">KCTC 52518</strain>
    </source>
</reference>
<evidence type="ECO:0000256" key="3">
    <source>
        <dbReference type="ARBA" id="ARBA00022448"/>
    </source>
</evidence>